<dbReference type="InterPro" id="IPR050150">
    <property type="entry name" value="IgV_Light_Chain"/>
</dbReference>
<feature type="signal peptide" evidence="2">
    <location>
        <begin position="1"/>
        <end position="17"/>
    </location>
</feature>
<evidence type="ECO:0000313" key="5">
    <source>
        <dbReference type="Proteomes" id="UP000694399"/>
    </source>
</evidence>
<dbReference type="Gene3D" id="2.60.40.10">
    <property type="entry name" value="Immunoglobulins"/>
    <property type="match status" value="1"/>
</dbReference>
<name>A0A8C8XSQ1_PANLE</name>
<feature type="compositionally biased region" description="Basic residues" evidence="1">
    <location>
        <begin position="253"/>
        <end position="264"/>
    </location>
</feature>
<reference evidence="4" key="2">
    <citation type="submission" date="2025-09" db="UniProtKB">
        <authorList>
            <consortium name="Ensembl"/>
        </authorList>
    </citation>
    <scope>IDENTIFICATION</scope>
</reference>
<keyword evidence="5" id="KW-1185">Reference proteome</keyword>
<reference evidence="4" key="1">
    <citation type="submission" date="2025-08" db="UniProtKB">
        <authorList>
            <consortium name="Ensembl"/>
        </authorList>
    </citation>
    <scope>IDENTIFICATION</scope>
</reference>
<dbReference type="InterPro" id="IPR007110">
    <property type="entry name" value="Ig-like_dom"/>
</dbReference>
<protein>
    <recommendedName>
        <fullName evidence="3">Ig-like domain-containing protein</fullName>
    </recommendedName>
</protein>
<dbReference type="InterPro" id="IPR036179">
    <property type="entry name" value="Ig-like_dom_sf"/>
</dbReference>
<dbReference type="InterPro" id="IPR013783">
    <property type="entry name" value="Ig-like_fold"/>
</dbReference>
<dbReference type="Pfam" id="PF07686">
    <property type="entry name" value="V-set"/>
    <property type="match status" value="1"/>
</dbReference>
<accession>A0A8C8XSQ1</accession>
<evidence type="ECO:0000313" key="4">
    <source>
        <dbReference type="Ensembl" id="ENSPLOP00000021442.1"/>
    </source>
</evidence>
<feature type="domain" description="Ig-like" evidence="3">
    <location>
        <begin position="27"/>
        <end position="130"/>
    </location>
</feature>
<evidence type="ECO:0000256" key="1">
    <source>
        <dbReference type="SAM" id="MobiDB-lite"/>
    </source>
</evidence>
<dbReference type="PANTHER" id="PTHR23267">
    <property type="entry name" value="IMMUNOGLOBULIN LIGHT CHAIN"/>
    <property type="match status" value="1"/>
</dbReference>
<feature type="region of interest" description="Disordered" evidence="1">
    <location>
        <begin position="245"/>
        <end position="264"/>
    </location>
</feature>
<dbReference type="AlphaFoldDB" id="A0A8C8XSQ1"/>
<dbReference type="InterPro" id="IPR003599">
    <property type="entry name" value="Ig_sub"/>
</dbReference>
<dbReference type="SMART" id="SM00409">
    <property type="entry name" value="IG"/>
    <property type="match status" value="1"/>
</dbReference>
<dbReference type="GeneTree" id="ENSGT00940000153120"/>
<organism evidence="4 5">
    <name type="scientific">Panthera leo</name>
    <name type="common">Lion</name>
    <dbReference type="NCBI Taxonomy" id="9689"/>
    <lineage>
        <taxon>Eukaryota</taxon>
        <taxon>Metazoa</taxon>
        <taxon>Chordata</taxon>
        <taxon>Craniata</taxon>
        <taxon>Vertebrata</taxon>
        <taxon>Euteleostomi</taxon>
        <taxon>Mammalia</taxon>
        <taxon>Eutheria</taxon>
        <taxon>Laurasiatheria</taxon>
        <taxon>Carnivora</taxon>
        <taxon>Feliformia</taxon>
        <taxon>Felidae</taxon>
        <taxon>Pantherinae</taxon>
        <taxon>Panthera</taxon>
    </lineage>
</organism>
<dbReference type="InterPro" id="IPR013106">
    <property type="entry name" value="Ig_V-set"/>
</dbReference>
<dbReference type="Proteomes" id="UP000694399">
    <property type="component" value="Unassembled WGS sequence"/>
</dbReference>
<keyword evidence="2" id="KW-0732">Signal</keyword>
<dbReference type="PROSITE" id="PS50835">
    <property type="entry name" value="IG_LIKE"/>
    <property type="match status" value="1"/>
</dbReference>
<dbReference type="SMART" id="SM00406">
    <property type="entry name" value="IGv"/>
    <property type="match status" value="1"/>
</dbReference>
<feature type="chain" id="PRO_5034106248" description="Ig-like domain-containing protein" evidence="2">
    <location>
        <begin position="18"/>
        <end position="264"/>
    </location>
</feature>
<dbReference type="SUPFAM" id="SSF48726">
    <property type="entry name" value="Immunoglobulin"/>
    <property type="match status" value="1"/>
</dbReference>
<dbReference type="Ensembl" id="ENSPLOT00000023693.1">
    <property type="protein sequence ID" value="ENSPLOP00000021442.1"/>
    <property type="gene ID" value="ENSPLOG00000015651.1"/>
</dbReference>
<evidence type="ECO:0000256" key="2">
    <source>
        <dbReference type="SAM" id="SignalP"/>
    </source>
</evidence>
<sequence length="264" mass="29978">MAWSPLFLGLLIHCTGAVHRLTFTTAPGFWATPSVSVTLSQTARITCGGNNFGGRSVQWYQQKPGQAPMLIIYYDSKWPSGIPDQISGSNSRNTVTLTISEAQAEDKGDYYCQVWDTDSAHRDTNRRGVRHKPLPHLCHTLLQPQEACAQSNDPHSTLQVAWKKVDQQHSTHCDETRGDVFPTEEPASWWEHISRYSCVSKRTGRNVFIILIENTCQLWFLPRKNLIEMGRQTTFLRLQTSQNWSSADSHTSNTKRHHLDSRKG</sequence>
<evidence type="ECO:0000259" key="3">
    <source>
        <dbReference type="PROSITE" id="PS50835"/>
    </source>
</evidence>
<proteinExistence type="predicted"/>